<evidence type="ECO:0000256" key="1">
    <source>
        <dbReference type="ARBA" id="ARBA00022898"/>
    </source>
</evidence>
<dbReference type="GO" id="GO:0003700">
    <property type="term" value="F:DNA-binding transcription factor activity"/>
    <property type="evidence" value="ECO:0007669"/>
    <property type="project" value="InterPro"/>
</dbReference>
<gene>
    <name evidence="6" type="ORF">CYJ26_08655</name>
</gene>
<dbReference type="SUPFAM" id="SSF46785">
    <property type="entry name" value="Winged helix' DNA-binding domain"/>
    <property type="match status" value="1"/>
</dbReference>
<protein>
    <submittedName>
        <fullName evidence="6">GntR family transcriptional regulator</fullName>
    </submittedName>
</protein>
<dbReference type="AlphaFoldDB" id="A0A2I1KRM2"/>
<dbReference type="GeneID" id="81709002"/>
<name>A0A2I1KRM2_9ACTO</name>
<dbReference type="Pfam" id="PF00392">
    <property type="entry name" value="GntR"/>
    <property type="match status" value="1"/>
</dbReference>
<dbReference type="EMBL" id="PKHA01000009">
    <property type="protein sequence ID" value="PKY98282.1"/>
    <property type="molecule type" value="Genomic_DNA"/>
</dbReference>
<keyword evidence="1" id="KW-0663">Pyridoxal phosphate</keyword>
<reference evidence="6 7" key="1">
    <citation type="submission" date="2017-12" db="EMBL/GenBank/DDBJ databases">
        <title>Phylogenetic diversity of female urinary microbiome.</title>
        <authorList>
            <person name="Thomas-White K."/>
            <person name="Wolfe A.J."/>
        </authorList>
    </citation>
    <scope>NUCLEOTIDE SEQUENCE [LARGE SCALE GENOMIC DNA]</scope>
    <source>
        <strain evidence="6 7">UMB0319</strain>
    </source>
</reference>
<dbReference type="Proteomes" id="UP000234778">
    <property type="component" value="Unassembled WGS sequence"/>
</dbReference>
<comment type="caution">
    <text evidence="6">The sequence shown here is derived from an EMBL/GenBank/DDBJ whole genome shotgun (WGS) entry which is preliminary data.</text>
</comment>
<dbReference type="GO" id="GO:0003677">
    <property type="term" value="F:DNA binding"/>
    <property type="evidence" value="ECO:0007669"/>
    <property type="project" value="UniProtKB-KW"/>
</dbReference>
<evidence type="ECO:0000256" key="4">
    <source>
        <dbReference type="ARBA" id="ARBA00023163"/>
    </source>
</evidence>
<accession>A0A2I1KRM2</accession>
<dbReference type="PANTHER" id="PTHR46577:SF1">
    <property type="entry name" value="HTH-TYPE TRANSCRIPTIONAL REGULATORY PROTEIN GABR"/>
    <property type="match status" value="1"/>
</dbReference>
<evidence type="ECO:0000259" key="5">
    <source>
        <dbReference type="PROSITE" id="PS50949"/>
    </source>
</evidence>
<dbReference type="InterPro" id="IPR036390">
    <property type="entry name" value="WH_DNA-bd_sf"/>
</dbReference>
<evidence type="ECO:0000313" key="7">
    <source>
        <dbReference type="Proteomes" id="UP000234778"/>
    </source>
</evidence>
<dbReference type="CDD" id="cd07377">
    <property type="entry name" value="WHTH_GntR"/>
    <property type="match status" value="1"/>
</dbReference>
<evidence type="ECO:0000256" key="3">
    <source>
        <dbReference type="ARBA" id="ARBA00023125"/>
    </source>
</evidence>
<evidence type="ECO:0000256" key="2">
    <source>
        <dbReference type="ARBA" id="ARBA00023015"/>
    </source>
</evidence>
<keyword evidence="4" id="KW-0804">Transcription</keyword>
<keyword evidence="2" id="KW-0805">Transcription regulation</keyword>
<feature type="domain" description="HTH gntR-type" evidence="5">
    <location>
        <begin position="17"/>
        <end position="85"/>
    </location>
</feature>
<dbReference type="PANTHER" id="PTHR46577">
    <property type="entry name" value="HTH-TYPE TRANSCRIPTIONAL REGULATORY PROTEIN GABR"/>
    <property type="match status" value="1"/>
</dbReference>
<keyword evidence="3" id="KW-0238">DNA-binding</keyword>
<sequence length="121" mass="12851">MTTSPDLALAVDPASAEPVFAQICHDLRRQVEEGSLAAGTRLPSTRALANQLGLAVNTVAKAYRTLEAEGVIEGRGRLGTFVRDQSGSQAQQAASAFVTQMRALGVSQEEAAELLRRVWTA</sequence>
<dbReference type="InterPro" id="IPR036388">
    <property type="entry name" value="WH-like_DNA-bd_sf"/>
</dbReference>
<organism evidence="6 7">
    <name type="scientific">Actinomyces urogenitalis</name>
    <dbReference type="NCBI Taxonomy" id="103621"/>
    <lineage>
        <taxon>Bacteria</taxon>
        <taxon>Bacillati</taxon>
        <taxon>Actinomycetota</taxon>
        <taxon>Actinomycetes</taxon>
        <taxon>Actinomycetales</taxon>
        <taxon>Actinomycetaceae</taxon>
        <taxon>Actinomyces</taxon>
    </lineage>
</organism>
<evidence type="ECO:0000313" key="6">
    <source>
        <dbReference type="EMBL" id="PKY98282.1"/>
    </source>
</evidence>
<proteinExistence type="predicted"/>
<dbReference type="InterPro" id="IPR051446">
    <property type="entry name" value="HTH_trans_reg/aminotransferase"/>
</dbReference>
<dbReference type="Gene3D" id="1.10.10.10">
    <property type="entry name" value="Winged helix-like DNA-binding domain superfamily/Winged helix DNA-binding domain"/>
    <property type="match status" value="1"/>
</dbReference>
<dbReference type="SMART" id="SM00345">
    <property type="entry name" value="HTH_GNTR"/>
    <property type="match status" value="1"/>
</dbReference>
<dbReference type="RefSeq" id="WP_006549215.1">
    <property type="nucleotide sequence ID" value="NZ_CP136961.1"/>
</dbReference>
<dbReference type="PROSITE" id="PS50949">
    <property type="entry name" value="HTH_GNTR"/>
    <property type="match status" value="1"/>
</dbReference>
<dbReference type="InterPro" id="IPR000524">
    <property type="entry name" value="Tscrpt_reg_HTH_GntR"/>
</dbReference>